<feature type="region of interest" description="Disordered" evidence="1">
    <location>
        <begin position="241"/>
        <end position="268"/>
    </location>
</feature>
<keyword evidence="2" id="KW-1185">Reference proteome</keyword>
<proteinExistence type="predicted"/>
<sequence length="336" mass="37929">MTRTRNSNGRHVRELSSIPDNRVLDNVSVVLQSMDLSGPEECSKTYPLILQNCRKFDRAELGFQIHAHMIVSGVELCAFLGSQLLEFYCKLGVQPDRYIFPKIFKACSELKNYQMGKDVQDYVPKNWIDFTRRLFNEMEYKDVVLTQMVVEGVKPNAITIASIVSACTNFLLLRYGKEINGYCIKREELDSDVLVGNLLADLYTKCQALVVASRIFKRIKQKDLVSWNGLITGYTHYHGHPRQQARIESPPTAVPEPEEPSTAEQPPVINLVEEESGKLSPPYAPEEAISSEPAPVNFTIHALAYQSDVNLYQALAAEESSRKAYAELNLAHNENN</sequence>
<dbReference type="PANTHER" id="PTHR47926">
    <property type="entry name" value="PENTATRICOPEPTIDE REPEAT-CONTAINING PROTEIN"/>
    <property type="match status" value="1"/>
</dbReference>
<accession>A0A1U8Q3T9</accession>
<name>A0A1U8Q3T9_NELNU</name>
<dbReference type="OMA" id="LFNEMEY"/>
<dbReference type="InterPro" id="IPR011990">
    <property type="entry name" value="TPR-like_helical_dom_sf"/>
</dbReference>
<dbReference type="Proteomes" id="UP000189703">
    <property type="component" value="Unplaced"/>
</dbReference>
<evidence type="ECO:0000256" key="1">
    <source>
        <dbReference type="SAM" id="MobiDB-lite"/>
    </source>
</evidence>
<dbReference type="OrthoDB" id="185373at2759"/>
<evidence type="ECO:0000313" key="3">
    <source>
        <dbReference type="RefSeq" id="XP_019053488.1"/>
    </source>
</evidence>
<dbReference type="Gene3D" id="1.25.40.10">
    <property type="entry name" value="Tetratricopeptide repeat domain"/>
    <property type="match status" value="1"/>
</dbReference>
<dbReference type="PANTHER" id="PTHR47926:SF427">
    <property type="entry name" value="TETRATRICOPEPTIDE-LIKE HELICAL DOMAIN SUPERFAMILY"/>
    <property type="match status" value="1"/>
</dbReference>
<dbReference type="InterPro" id="IPR046960">
    <property type="entry name" value="PPR_At4g14850-like_plant"/>
</dbReference>
<evidence type="ECO:0000313" key="2">
    <source>
        <dbReference type="Proteomes" id="UP000189703"/>
    </source>
</evidence>
<organism evidence="2 3">
    <name type="scientific">Nelumbo nucifera</name>
    <name type="common">Sacred lotus</name>
    <dbReference type="NCBI Taxonomy" id="4432"/>
    <lineage>
        <taxon>Eukaryota</taxon>
        <taxon>Viridiplantae</taxon>
        <taxon>Streptophyta</taxon>
        <taxon>Embryophyta</taxon>
        <taxon>Tracheophyta</taxon>
        <taxon>Spermatophyta</taxon>
        <taxon>Magnoliopsida</taxon>
        <taxon>Proteales</taxon>
        <taxon>Nelumbonaceae</taxon>
        <taxon>Nelumbo</taxon>
    </lineage>
</organism>
<dbReference type="GO" id="GO:0009451">
    <property type="term" value="P:RNA modification"/>
    <property type="evidence" value="ECO:0007669"/>
    <property type="project" value="InterPro"/>
</dbReference>
<gene>
    <name evidence="3" type="primary">LOC109114779</name>
</gene>
<dbReference type="GO" id="GO:0003723">
    <property type="term" value="F:RNA binding"/>
    <property type="evidence" value="ECO:0007669"/>
    <property type="project" value="InterPro"/>
</dbReference>
<dbReference type="RefSeq" id="XP_019053488.1">
    <property type="nucleotide sequence ID" value="XM_019197943.1"/>
</dbReference>
<reference evidence="3" key="1">
    <citation type="submission" date="2025-08" db="UniProtKB">
        <authorList>
            <consortium name="RefSeq"/>
        </authorList>
    </citation>
    <scope>IDENTIFICATION</scope>
</reference>
<protein>
    <submittedName>
        <fullName evidence="3">Pentatricopeptide repeat-containing protein At1g08070, chloroplastic-like</fullName>
    </submittedName>
</protein>
<dbReference type="AlphaFoldDB" id="A0A1U8Q3T9"/>
<dbReference type="InParanoid" id="A0A1U8Q3T9"/>
<dbReference type="GeneID" id="109114779"/>
<dbReference type="KEGG" id="nnu:109114779"/>